<gene>
    <name evidence="3" type="ORF">IAA86_03490</name>
</gene>
<evidence type="ECO:0000313" key="4">
    <source>
        <dbReference type="Proteomes" id="UP000886865"/>
    </source>
</evidence>
<dbReference type="Proteomes" id="UP000886865">
    <property type="component" value="Unassembled WGS sequence"/>
</dbReference>
<keyword evidence="1" id="KW-0175">Coiled coil</keyword>
<name>A0A9D1FHR3_9BACT</name>
<dbReference type="EMBL" id="DVJQ01000029">
    <property type="protein sequence ID" value="HIS74066.1"/>
    <property type="molecule type" value="Genomic_DNA"/>
</dbReference>
<feature type="region of interest" description="Disordered" evidence="2">
    <location>
        <begin position="63"/>
        <end position="83"/>
    </location>
</feature>
<organism evidence="3 4">
    <name type="scientific">Candidatus Galligastranaerophilus intestinavium</name>
    <dbReference type="NCBI Taxonomy" id="2840836"/>
    <lineage>
        <taxon>Bacteria</taxon>
        <taxon>Candidatus Galligastranaerophilus</taxon>
    </lineage>
</organism>
<evidence type="ECO:0000256" key="1">
    <source>
        <dbReference type="SAM" id="Coils"/>
    </source>
</evidence>
<accession>A0A9D1FHR3</accession>
<feature type="coiled-coil region" evidence="1">
    <location>
        <begin position="554"/>
        <end position="584"/>
    </location>
</feature>
<dbReference type="AlphaFoldDB" id="A0A9D1FHR3"/>
<evidence type="ECO:0008006" key="5">
    <source>
        <dbReference type="Google" id="ProtNLM"/>
    </source>
</evidence>
<proteinExistence type="predicted"/>
<evidence type="ECO:0000256" key="2">
    <source>
        <dbReference type="SAM" id="MobiDB-lite"/>
    </source>
</evidence>
<feature type="compositionally biased region" description="Polar residues" evidence="2">
    <location>
        <begin position="73"/>
        <end position="83"/>
    </location>
</feature>
<evidence type="ECO:0000313" key="3">
    <source>
        <dbReference type="EMBL" id="HIS74066.1"/>
    </source>
</evidence>
<comment type="caution">
    <text evidence="3">The sequence shown here is derived from an EMBL/GenBank/DDBJ whole genome shotgun (WGS) entry which is preliminary data.</text>
</comment>
<feature type="coiled-coil region" evidence="1">
    <location>
        <begin position="200"/>
        <end position="260"/>
    </location>
</feature>
<sequence>MINNLTAEQQKVYNKYLDATKAAGGSANVGNTQLFWGADGSLKAKESDGDVFEFSADGTLISKTEGKKEADETSSTTKSDLTISSKEKDSVIAELKAKYSATEGGNDPYTMSNPQLQAFKQAMDDGLISELNKQGFAKNDIIDIISQVFPSIGISVTENGGYTLPYGHDEDARELYDLFKTQIGQVANTSPEIEALKTSIAGLENQIAYNNNQLSILEKNVEALKEEIEELIEQAIDESEEIAEEQKEEAKKIVAQELDNYTSAKGAMTYEEFQSNLAGRLDSLDSSSQSKLSSITIKLLNAESKMSSLNGYLTQMNSLQNTNSLMQEQIGTKTVEMESLQAQMIEENANCEDDCCQRTDPIGFETDGKKYDFFVDKDDNGLLSNEQEFLGAQDGWQEMSALDTNGDGKVDKSELEESDLKVVITDESGKQSVADAADIFGDEDSIDLNSYNELNQEMDNGNALLGTFGLTFGGEKIEGYNTLDTLDWLDDNYEFSDKDMGIGRFAQSETIVQDDQSSYFAQMISQFNQEYENLELKLEGAWSTIGVSRDEVTSAISEQMRQEAQEQAEKLEDQLAKYDKEKDEPQV</sequence>
<reference evidence="3" key="1">
    <citation type="submission" date="2020-10" db="EMBL/GenBank/DDBJ databases">
        <authorList>
            <person name="Gilroy R."/>
        </authorList>
    </citation>
    <scope>NUCLEOTIDE SEQUENCE</scope>
    <source>
        <strain evidence="3">CHK152-2871</strain>
    </source>
</reference>
<dbReference type="InterPro" id="IPR018247">
    <property type="entry name" value="EF_Hand_1_Ca_BS"/>
</dbReference>
<dbReference type="PROSITE" id="PS00018">
    <property type="entry name" value="EF_HAND_1"/>
    <property type="match status" value="1"/>
</dbReference>
<protein>
    <recommendedName>
        <fullName evidence="5">EF-hand domain-containing protein</fullName>
    </recommendedName>
</protein>
<reference evidence="3" key="2">
    <citation type="journal article" date="2021" name="PeerJ">
        <title>Extensive microbial diversity within the chicken gut microbiome revealed by metagenomics and culture.</title>
        <authorList>
            <person name="Gilroy R."/>
            <person name="Ravi A."/>
            <person name="Getino M."/>
            <person name="Pursley I."/>
            <person name="Horton D.L."/>
            <person name="Alikhan N.F."/>
            <person name="Baker D."/>
            <person name="Gharbi K."/>
            <person name="Hall N."/>
            <person name="Watson M."/>
            <person name="Adriaenssens E.M."/>
            <person name="Foster-Nyarko E."/>
            <person name="Jarju S."/>
            <person name="Secka A."/>
            <person name="Antonio M."/>
            <person name="Oren A."/>
            <person name="Chaudhuri R.R."/>
            <person name="La Ragione R."/>
            <person name="Hildebrand F."/>
            <person name="Pallen M.J."/>
        </authorList>
    </citation>
    <scope>NUCLEOTIDE SEQUENCE</scope>
    <source>
        <strain evidence="3">CHK152-2871</strain>
    </source>
</reference>